<dbReference type="STRING" id="56484.A0A1Y2FD69"/>
<protein>
    <recommendedName>
        <fullName evidence="1">DUF427 domain-containing protein</fullName>
    </recommendedName>
</protein>
<dbReference type="RefSeq" id="XP_040725006.1">
    <property type="nucleotide sequence ID" value="XM_040869336.1"/>
</dbReference>
<sequence length="165" mass="18607">MSFAAKKGTKLNVHSFPRPPALELCRRHLVVKLNGRTIADCPSGAYWVLETHHVPTYYIPPTDIDMTAFKQNARSTYCEWKGSASYYDVHTPQGTISSRCWTYLKPTERFMPIKGYISFYADPFECFVDGERVVPQPGDFYGGWMTQDMDGGPQGVKGPPGTQGW</sequence>
<dbReference type="Proteomes" id="UP000193685">
    <property type="component" value="Unassembled WGS sequence"/>
</dbReference>
<gene>
    <name evidence="2" type="ORF">BCR37DRAFT_379767</name>
</gene>
<dbReference type="InterPro" id="IPR038694">
    <property type="entry name" value="DUF427_sf"/>
</dbReference>
<dbReference type="OrthoDB" id="18996at2759"/>
<name>A0A1Y2FD69_PROLT</name>
<dbReference type="InterPro" id="IPR007361">
    <property type="entry name" value="DUF427"/>
</dbReference>
<dbReference type="OMA" id="SFYAGPW"/>
<evidence type="ECO:0000259" key="1">
    <source>
        <dbReference type="Pfam" id="PF04248"/>
    </source>
</evidence>
<keyword evidence="3" id="KW-1185">Reference proteome</keyword>
<dbReference type="Pfam" id="PF04248">
    <property type="entry name" value="NTP_transf_9"/>
    <property type="match status" value="1"/>
</dbReference>
<organism evidence="2 3">
    <name type="scientific">Protomyces lactucae-debilis</name>
    <dbReference type="NCBI Taxonomy" id="2754530"/>
    <lineage>
        <taxon>Eukaryota</taxon>
        <taxon>Fungi</taxon>
        <taxon>Dikarya</taxon>
        <taxon>Ascomycota</taxon>
        <taxon>Taphrinomycotina</taxon>
        <taxon>Taphrinomycetes</taxon>
        <taxon>Taphrinales</taxon>
        <taxon>Protomycetaceae</taxon>
        <taxon>Protomyces</taxon>
    </lineage>
</organism>
<evidence type="ECO:0000313" key="3">
    <source>
        <dbReference type="Proteomes" id="UP000193685"/>
    </source>
</evidence>
<proteinExistence type="predicted"/>
<dbReference type="PANTHER" id="PTHR43058:SF1">
    <property type="entry name" value="DUF427 DOMAIN-CONTAINING PROTEIN"/>
    <property type="match status" value="1"/>
</dbReference>
<dbReference type="EMBL" id="MCFI01000010">
    <property type="protein sequence ID" value="ORY81872.1"/>
    <property type="molecule type" value="Genomic_DNA"/>
</dbReference>
<feature type="domain" description="DUF427" evidence="1">
    <location>
        <begin position="30"/>
        <end position="121"/>
    </location>
</feature>
<comment type="caution">
    <text evidence="2">The sequence shown here is derived from an EMBL/GenBank/DDBJ whole genome shotgun (WGS) entry which is preliminary data.</text>
</comment>
<dbReference type="GeneID" id="63785935"/>
<evidence type="ECO:0000313" key="2">
    <source>
        <dbReference type="EMBL" id="ORY81872.1"/>
    </source>
</evidence>
<accession>A0A1Y2FD69</accession>
<dbReference type="Gene3D" id="2.170.150.40">
    <property type="entry name" value="Domain of unknown function (DUF427)"/>
    <property type="match status" value="1"/>
</dbReference>
<dbReference type="PANTHER" id="PTHR43058">
    <property type="entry name" value="SLR0655 PROTEIN"/>
    <property type="match status" value="1"/>
</dbReference>
<dbReference type="AlphaFoldDB" id="A0A1Y2FD69"/>
<reference evidence="2 3" key="1">
    <citation type="submission" date="2016-07" db="EMBL/GenBank/DDBJ databases">
        <title>Pervasive Adenine N6-methylation of Active Genes in Fungi.</title>
        <authorList>
            <consortium name="DOE Joint Genome Institute"/>
            <person name="Mondo S.J."/>
            <person name="Dannebaum R.O."/>
            <person name="Kuo R.C."/>
            <person name="Labutti K."/>
            <person name="Haridas S."/>
            <person name="Kuo A."/>
            <person name="Salamov A."/>
            <person name="Ahrendt S.R."/>
            <person name="Lipzen A."/>
            <person name="Sullivan W."/>
            <person name="Andreopoulos W.B."/>
            <person name="Clum A."/>
            <person name="Lindquist E."/>
            <person name="Daum C."/>
            <person name="Ramamoorthy G.K."/>
            <person name="Gryganskyi A."/>
            <person name="Culley D."/>
            <person name="Magnuson J.K."/>
            <person name="James T.Y."/>
            <person name="O'Malley M.A."/>
            <person name="Stajich J.E."/>
            <person name="Spatafora J.W."/>
            <person name="Visel A."/>
            <person name="Grigoriev I.V."/>
        </authorList>
    </citation>
    <scope>NUCLEOTIDE SEQUENCE [LARGE SCALE GENOMIC DNA]</scope>
    <source>
        <strain evidence="2 3">12-1054</strain>
    </source>
</reference>